<accession>A0AAD7I6U8</accession>
<dbReference type="EMBL" id="JARJLG010000154">
    <property type="protein sequence ID" value="KAJ7735555.1"/>
    <property type="molecule type" value="Genomic_DNA"/>
</dbReference>
<organism evidence="1 2">
    <name type="scientific">Mycena maculata</name>
    <dbReference type="NCBI Taxonomy" id="230809"/>
    <lineage>
        <taxon>Eukaryota</taxon>
        <taxon>Fungi</taxon>
        <taxon>Dikarya</taxon>
        <taxon>Basidiomycota</taxon>
        <taxon>Agaricomycotina</taxon>
        <taxon>Agaricomycetes</taxon>
        <taxon>Agaricomycetidae</taxon>
        <taxon>Agaricales</taxon>
        <taxon>Marasmiineae</taxon>
        <taxon>Mycenaceae</taxon>
        <taxon>Mycena</taxon>
    </lineage>
</organism>
<dbReference type="Gene3D" id="3.30.710.10">
    <property type="entry name" value="Potassium Channel Kv1.1, Chain A"/>
    <property type="match status" value="1"/>
</dbReference>
<keyword evidence="2" id="KW-1185">Reference proteome</keyword>
<proteinExistence type="predicted"/>
<protein>
    <recommendedName>
        <fullName evidence="3">BTB domain-containing protein</fullName>
    </recommendedName>
</protein>
<gene>
    <name evidence="1" type="ORF">DFH07DRAFT_893470</name>
</gene>
<dbReference type="InterPro" id="IPR011333">
    <property type="entry name" value="SKP1/BTB/POZ_sf"/>
</dbReference>
<comment type="caution">
    <text evidence="1">The sequence shown here is derived from an EMBL/GenBank/DDBJ whole genome shotgun (WGS) entry which is preliminary data.</text>
</comment>
<sequence length="321" mass="35488">MDGTIPIAPTGVEEAPTRVDDLWFPDHNLVIQAENRLFRVSGGILAARSLVFRDMLSIPQPETQPLIDGCPIVVLHDSAIDVEYFLKAVFDSSFFERPPAPTTFPIVAGVLNLSTKYDVSYLRHRALLHLASASPMSLEEYDSIGSTATFPHRTSRLSRLLLADSLGMTWAMPTGMYAISCLKAQSILDGIPVQGGTIHITSALQRACVIAHPELCIAQNHHIYRFLRVLPTKGCTSDGVCSVRSRSLLETFTKLERLDPLGFLDAGWSKALQDRFCPACNARSETEYKSARQAVWNQLPSIFSLPTWEELKSARTADLSE</sequence>
<evidence type="ECO:0000313" key="2">
    <source>
        <dbReference type="Proteomes" id="UP001215280"/>
    </source>
</evidence>
<evidence type="ECO:0008006" key="3">
    <source>
        <dbReference type="Google" id="ProtNLM"/>
    </source>
</evidence>
<name>A0AAD7I6U8_9AGAR</name>
<dbReference type="AlphaFoldDB" id="A0AAD7I6U8"/>
<evidence type="ECO:0000313" key="1">
    <source>
        <dbReference type="EMBL" id="KAJ7735555.1"/>
    </source>
</evidence>
<reference evidence="1" key="1">
    <citation type="submission" date="2023-03" db="EMBL/GenBank/DDBJ databases">
        <title>Massive genome expansion in bonnet fungi (Mycena s.s.) driven by repeated elements and novel gene families across ecological guilds.</title>
        <authorList>
            <consortium name="Lawrence Berkeley National Laboratory"/>
            <person name="Harder C.B."/>
            <person name="Miyauchi S."/>
            <person name="Viragh M."/>
            <person name="Kuo A."/>
            <person name="Thoen E."/>
            <person name="Andreopoulos B."/>
            <person name="Lu D."/>
            <person name="Skrede I."/>
            <person name="Drula E."/>
            <person name="Henrissat B."/>
            <person name="Morin E."/>
            <person name="Kohler A."/>
            <person name="Barry K."/>
            <person name="LaButti K."/>
            <person name="Morin E."/>
            <person name="Salamov A."/>
            <person name="Lipzen A."/>
            <person name="Mereny Z."/>
            <person name="Hegedus B."/>
            <person name="Baldrian P."/>
            <person name="Stursova M."/>
            <person name="Weitz H."/>
            <person name="Taylor A."/>
            <person name="Grigoriev I.V."/>
            <person name="Nagy L.G."/>
            <person name="Martin F."/>
            <person name="Kauserud H."/>
        </authorList>
    </citation>
    <scope>NUCLEOTIDE SEQUENCE</scope>
    <source>
        <strain evidence="1">CBHHK188m</strain>
    </source>
</reference>
<dbReference type="Proteomes" id="UP001215280">
    <property type="component" value="Unassembled WGS sequence"/>
</dbReference>